<dbReference type="Proteomes" id="UP000236327">
    <property type="component" value="Unassembled WGS sequence"/>
</dbReference>
<dbReference type="EMBL" id="LYMM01000023">
    <property type="protein sequence ID" value="PNU05659.1"/>
    <property type="molecule type" value="Genomic_DNA"/>
</dbReference>
<dbReference type="SUPFAM" id="SSF55073">
    <property type="entry name" value="Nucleotide cyclase"/>
    <property type="match status" value="1"/>
</dbReference>
<evidence type="ECO:0000259" key="4">
    <source>
        <dbReference type="PROSITE" id="PS50887"/>
    </source>
</evidence>
<feature type="transmembrane region" description="Helical" evidence="3">
    <location>
        <begin position="6"/>
        <end position="27"/>
    </location>
</feature>
<dbReference type="PANTHER" id="PTHR45138:SF9">
    <property type="entry name" value="DIGUANYLATE CYCLASE DGCM-RELATED"/>
    <property type="match status" value="1"/>
</dbReference>
<organism evidence="5 6">
    <name type="scientific">Novosphingobium guangzhouense</name>
    <dbReference type="NCBI Taxonomy" id="1850347"/>
    <lineage>
        <taxon>Bacteria</taxon>
        <taxon>Pseudomonadati</taxon>
        <taxon>Pseudomonadota</taxon>
        <taxon>Alphaproteobacteria</taxon>
        <taxon>Sphingomonadales</taxon>
        <taxon>Sphingomonadaceae</taxon>
        <taxon>Novosphingobium</taxon>
    </lineage>
</organism>
<dbReference type="EC" id="2.7.7.65" evidence="1"/>
<dbReference type="InterPro" id="IPR029787">
    <property type="entry name" value="Nucleotide_cyclase"/>
</dbReference>
<evidence type="ECO:0000256" key="2">
    <source>
        <dbReference type="ARBA" id="ARBA00034247"/>
    </source>
</evidence>
<feature type="transmembrane region" description="Helical" evidence="3">
    <location>
        <begin position="128"/>
        <end position="147"/>
    </location>
</feature>
<proteinExistence type="predicted"/>
<feature type="transmembrane region" description="Helical" evidence="3">
    <location>
        <begin position="159"/>
        <end position="179"/>
    </location>
</feature>
<dbReference type="PROSITE" id="PS50887">
    <property type="entry name" value="GGDEF"/>
    <property type="match status" value="1"/>
</dbReference>
<accession>A0A2K2G3P0</accession>
<gene>
    <name evidence="5" type="ORF">A8V01_14985</name>
</gene>
<evidence type="ECO:0000313" key="6">
    <source>
        <dbReference type="Proteomes" id="UP000236327"/>
    </source>
</evidence>
<keyword evidence="3" id="KW-0812">Transmembrane</keyword>
<dbReference type="CDD" id="cd01949">
    <property type="entry name" value="GGDEF"/>
    <property type="match status" value="1"/>
</dbReference>
<feature type="transmembrane region" description="Helical" evidence="3">
    <location>
        <begin position="39"/>
        <end position="58"/>
    </location>
</feature>
<dbReference type="NCBIfam" id="TIGR00254">
    <property type="entry name" value="GGDEF"/>
    <property type="match status" value="1"/>
</dbReference>
<sequence>MLTSIDLATLRLCSVLASVTFTVIFLSLWRGRKDERHNLLWAASLLLYCVALAGLEWINRPQDVLIRSLLVAALTASNIPLVAGVRLFAGRTLWRWWMAVPPAVTLAGFLLPQALGQFAIVMPPHSEQLLAAIGLATGMGVFGADMIRQAGRAVPDGYGGRIAGGAMLAYMPCYVFAIAGEVLHFATPSTLAVAALLSDQLLLMLLNVGLLAMPAEAAFAAMRERAWRDGLTGVHNRAWLAGVHDEFLKTGTWLAHIDIDHFKAINDRFGHAAGDGTLTALARALVLATAESGLQSGAKVVRMGGDEFLVIMPNASLLTAQALVRHVRTAINCIGPFDWTVSIGLTEVAAQDTSLADAVERADQQLYAAKLAGRDRVAA</sequence>
<dbReference type="InterPro" id="IPR000160">
    <property type="entry name" value="GGDEF_dom"/>
</dbReference>
<protein>
    <recommendedName>
        <fullName evidence="1">diguanylate cyclase</fullName>
        <ecNumber evidence="1">2.7.7.65</ecNumber>
    </recommendedName>
</protein>
<dbReference type="InterPro" id="IPR043128">
    <property type="entry name" value="Rev_trsase/Diguanyl_cyclase"/>
</dbReference>
<dbReference type="InterPro" id="IPR050469">
    <property type="entry name" value="Diguanylate_Cyclase"/>
</dbReference>
<feature type="domain" description="GGDEF" evidence="4">
    <location>
        <begin position="250"/>
        <end position="379"/>
    </location>
</feature>
<dbReference type="Pfam" id="PF00990">
    <property type="entry name" value="GGDEF"/>
    <property type="match status" value="1"/>
</dbReference>
<keyword evidence="3" id="KW-0472">Membrane</keyword>
<dbReference type="GO" id="GO:0052621">
    <property type="term" value="F:diguanylate cyclase activity"/>
    <property type="evidence" value="ECO:0007669"/>
    <property type="project" value="UniProtKB-EC"/>
</dbReference>
<feature type="transmembrane region" description="Helical" evidence="3">
    <location>
        <begin position="64"/>
        <end position="89"/>
    </location>
</feature>
<evidence type="ECO:0000256" key="3">
    <source>
        <dbReference type="SAM" id="Phobius"/>
    </source>
</evidence>
<name>A0A2K2G3P0_9SPHN</name>
<keyword evidence="6" id="KW-1185">Reference proteome</keyword>
<dbReference type="AlphaFoldDB" id="A0A2K2G3P0"/>
<keyword evidence="3" id="KW-1133">Transmembrane helix</keyword>
<feature type="transmembrane region" description="Helical" evidence="3">
    <location>
        <begin position="191"/>
        <end position="213"/>
    </location>
</feature>
<evidence type="ECO:0000313" key="5">
    <source>
        <dbReference type="EMBL" id="PNU05659.1"/>
    </source>
</evidence>
<feature type="transmembrane region" description="Helical" evidence="3">
    <location>
        <begin position="96"/>
        <end position="116"/>
    </location>
</feature>
<evidence type="ECO:0000256" key="1">
    <source>
        <dbReference type="ARBA" id="ARBA00012528"/>
    </source>
</evidence>
<comment type="caution">
    <text evidence="5">The sequence shown here is derived from an EMBL/GenBank/DDBJ whole genome shotgun (WGS) entry which is preliminary data.</text>
</comment>
<reference evidence="5 6" key="1">
    <citation type="submission" date="2016-05" db="EMBL/GenBank/DDBJ databases">
        <title>Complete genome sequence of Novosphingobium guangzhouense SA925(T).</title>
        <authorList>
            <person name="Sha S."/>
        </authorList>
    </citation>
    <scope>NUCLEOTIDE SEQUENCE [LARGE SCALE GENOMIC DNA]</scope>
    <source>
        <strain evidence="5 6">SA925</strain>
    </source>
</reference>
<dbReference type="PANTHER" id="PTHR45138">
    <property type="entry name" value="REGULATORY COMPONENTS OF SENSORY TRANSDUCTION SYSTEM"/>
    <property type="match status" value="1"/>
</dbReference>
<dbReference type="Gene3D" id="3.30.70.270">
    <property type="match status" value="1"/>
</dbReference>
<dbReference type="SMART" id="SM00267">
    <property type="entry name" value="GGDEF"/>
    <property type="match status" value="1"/>
</dbReference>
<comment type="catalytic activity">
    <reaction evidence="2">
        <text>2 GTP = 3',3'-c-di-GMP + 2 diphosphate</text>
        <dbReference type="Rhea" id="RHEA:24898"/>
        <dbReference type="ChEBI" id="CHEBI:33019"/>
        <dbReference type="ChEBI" id="CHEBI:37565"/>
        <dbReference type="ChEBI" id="CHEBI:58805"/>
        <dbReference type="EC" id="2.7.7.65"/>
    </reaction>
</comment>